<name>A0A1L7XLT7_9HELO</name>
<evidence type="ECO:0000313" key="2">
    <source>
        <dbReference type="EMBL" id="CZR65999.1"/>
    </source>
</evidence>
<dbReference type="SMART" id="SM00849">
    <property type="entry name" value="Lactamase_B"/>
    <property type="match status" value="1"/>
</dbReference>
<dbReference type="EMBL" id="FJOG01000034">
    <property type="protein sequence ID" value="CZR65999.1"/>
    <property type="molecule type" value="Genomic_DNA"/>
</dbReference>
<organism evidence="2 3">
    <name type="scientific">Phialocephala subalpina</name>
    <dbReference type="NCBI Taxonomy" id="576137"/>
    <lineage>
        <taxon>Eukaryota</taxon>
        <taxon>Fungi</taxon>
        <taxon>Dikarya</taxon>
        <taxon>Ascomycota</taxon>
        <taxon>Pezizomycotina</taxon>
        <taxon>Leotiomycetes</taxon>
        <taxon>Helotiales</taxon>
        <taxon>Mollisiaceae</taxon>
        <taxon>Phialocephala</taxon>
        <taxon>Phialocephala fortinii species complex</taxon>
    </lineage>
</organism>
<dbReference type="SUPFAM" id="SSF56281">
    <property type="entry name" value="Metallo-hydrolase/oxidoreductase"/>
    <property type="match status" value="1"/>
</dbReference>
<dbReference type="STRING" id="576137.A0A1L7XLT7"/>
<dbReference type="InterPro" id="IPR036866">
    <property type="entry name" value="RibonucZ/Hydroxyglut_hydro"/>
</dbReference>
<proteinExistence type="predicted"/>
<dbReference type="AlphaFoldDB" id="A0A1L7XLT7"/>
<dbReference type="OrthoDB" id="17458at2759"/>
<dbReference type="PANTHER" id="PTHR36839">
    <property type="entry name" value="METALLO-BETA-LACTAMASE FAMILY PROTEIN (AFU_ORTHOLOGUE AFUA_5G12770)"/>
    <property type="match status" value="1"/>
</dbReference>
<feature type="domain" description="Metallo-beta-lactamase" evidence="1">
    <location>
        <begin position="77"/>
        <end position="241"/>
    </location>
</feature>
<dbReference type="InterPro" id="IPR001279">
    <property type="entry name" value="Metallo-B-lactamas"/>
</dbReference>
<reference evidence="2 3" key="1">
    <citation type="submission" date="2016-03" db="EMBL/GenBank/DDBJ databases">
        <authorList>
            <person name="Ploux O."/>
        </authorList>
    </citation>
    <scope>NUCLEOTIDE SEQUENCE [LARGE SCALE GENOMIC DNA]</scope>
    <source>
        <strain evidence="2 3">UAMH 11012</strain>
    </source>
</reference>
<dbReference type="Proteomes" id="UP000184330">
    <property type="component" value="Unassembled WGS sequence"/>
</dbReference>
<accession>A0A1L7XLT7</accession>
<evidence type="ECO:0000313" key="3">
    <source>
        <dbReference type="Proteomes" id="UP000184330"/>
    </source>
</evidence>
<dbReference type="PANTHER" id="PTHR36839:SF1">
    <property type="entry name" value="METALLO-BETA-LACTAMASE FAMILY PROTEIN (AFU_ORTHOLOGUE AFUA_5G12770)"/>
    <property type="match status" value="1"/>
</dbReference>
<evidence type="ECO:0000259" key="1">
    <source>
        <dbReference type="SMART" id="SM00849"/>
    </source>
</evidence>
<sequence>MADLLICCTCGTQFSTSDRSALTNCRICEDPRQFVPLAGHTFTTMSEMISKHQNKWEQNKIDSCVWSIWTEPRFAIGQRAMLLQTAEGNVLWDCITHLDARTVEWINSIGGIRAIVMSHPHFYSTHLEWAKAFQCPVYLSREDEKWLNRPDTPGVERRFVEGATLTIVPGVTAVKTGGHFDGSMVLHWEKHLFISDTLHTVPSAYYNKGRQPGTISYVAMWSYPNMIPLPPAAIQKIWEALKPYEFTATFGAFMGMDLYGANLKGRLLESMKIQIRGEGWEQHKLLEEVWDRVD</sequence>
<keyword evidence="3" id="KW-1185">Reference proteome</keyword>
<gene>
    <name evidence="2" type="ORF">PAC_15899</name>
</gene>
<dbReference type="Gene3D" id="3.60.15.10">
    <property type="entry name" value="Ribonuclease Z/Hydroxyacylglutathione hydrolase-like"/>
    <property type="match status" value="1"/>
</dbReference>
<protein>
    <submittedName>
        <fullName evidence="2">Related to metallo-beta-lactamase family protein</fullName>
    </submittedName>
</protein>